<keyword evidence="2" id="KW-1185">Reference proteome</keyword>
<comment type="caution">
    <text evidence="1">The sequence shown here is derived from an EMBL/GenBank/DDBJ whole genome shotgun (WGS) entry which is preliminary data.</text>
</comment>
<evidence type="ECO:0000313" key="1">
    <source>
        <dbReference type="EMBL" id="MBC3884931.1"/>
    </source>
</evidence>
<name>A0ABR6YM11_9BURK</name>
<dbReference type="Proteomes" id="UP000613113">
    <property type="component" value="Unassembled WGS sequence"/>
</dbReference>
<protein>
    <submittedName>
        <fullName evidence="1">Plasmid-related transcriptional repressor protein</fullName>
    </submittedName>
</protein>
<accession>A0ABR6YM11</accession>
<sequence>MFLPGLDPEVRAMPNHVARSSLFAPVARGRKVLHEQTVLVSRADATITYTGYQLDEAQADAWMQLMFEAKDAPLGQPVLINRAAFLQAIGRGTSGREYEWLHRAMFVFTAATIVIETRKRDGAPKYRLGHTKAFHMLADFEYDADAETYTFTIDPRWKTLFGGREYALIDWDKRLQIAQGQDMAKALQRLTATSSDPVQRYALDWLKEKLQYTSPIRKFRASLIAAMQELERVGVIAGGRIERSTKGREQAAWTKLAGEES</sequence>
<gene>
    <name evidence="1" type="ORF">H8K27_07315</name>
</gene>
<proteinExistence type="predicted"/>
<dbReference type="InterPro" id="IPR010751">
    <property type="entry name" value="TrfA"/>
</dbReference>
<organism evidence="1 2">
    <name type="scientific">Undibacterium griseum</name>
    <dbReference type="NCBI Taxonomy" id="2762295"/>
    <lineage>
        <taxon>Bacteria</taxon>
        <taxon>Pseudomonadati</taxon>
        <taxon>Pseudomonadota</taxon>
        <taxon>Betaproteobacteria</taxon>
        <taxon>Burkholderiales</taxon>
        <taxon>Oxalobacteraceae</taxon>
        <taxon>Undibacterium</taxon>
    </lineage>
</organism>
<dbReference type="EMBL" id="JACOGC010000002">
    <property type="protein sequence ID" value="MBC3884931.1"/>
    <property type="molecule type" value="Genomic_DNA"/>
</dbReference>
<dbReference type="Pfam" id="PF07042">
    <property type="entry name" value="TrfA"/>
    <property type="match status" value="1"/>
</dbReference>
<evidence type="ECO:0000313" key="2">
    <source>
        <dbReference type="Proteomes" id="UP000613113"/>
    </source>
</evidence>
<reference evidence="1 2" key="1">
    <citation type="submission" date="2020-08" db="EMBL/GenBank/DDBJ databases">
        <title>Novel species isolated from subtropical streams in China.</title>
        <authorList>
            <person name="Lu H."/>
        </authorList>
    </citation>
    <scope>NUCLEOTIDE SEQUENCE [LARGE SCALE GENOMIC DNA]</scope>
    <source>
        <strain evidence="1 2">FT31W</strain>
    </source>
</reference>